<keyword evidence="3" id="KW-0540">Nuclease</keyword>
<keyword evidence="1" id="KW-0808">Transferase</keyword>
<evidence type="ECO:0000313" key="9">
    <source>
        <dbReference type="EMBL" id="KAK4276061.1"/>
    </source>
</evidence>
<keyword evidence="6" id="KW-0695">RNA-directed DNA polymerase</keyword>
<protein>
    <recommendedName>
        <fullName evidence="8">Reverse transcriptase RNase H-like domain-containing protein</fullName>
    </recommendedName>
</protein>
<dbReference type="Pfam" id="PF17917">
    <property type="entry name" value="RT_RNaseH"/>
    <property type="match status" value="1"/>
</dbReference>
<evidence type="ECO:0000256" key="3">
    <source>
        <dbReference type="ARBA" id="ARBA00022722"/>
    </source>
</evidence>
<dbReference type="GO" id="GO:0003964">
    <property type="term" value="F:RNA-directed DNA polymerase activity"/>
    <property type="evidence" value="ECO:0007669"/>
    <property type="project" value="UniProtKB-KW"/>
</dbReference>
<sequence>MVRNSSCILLGIAICSDFRTCFGITGLLQDFVVETDACGGGIGAVLMQQGQPLAYFGKALAPKHVSLSIYEKELLDVVQVVEQWHQYLERGKFIVRTDQQSLKYLLGQKLKTPLQMYWIAKLLGYDSEIQYKKGNDNTMADVLSRLHDSQILQISLDTSSPELMKEIRQSWDLDSDIASVFTQAKEKGGVFHTYTWDGSYLRKNNRLVVGNVAAFKNKLLEWLHSSPQGGHSGIQGTYYKVKGLF</sequence>
<dbReference type="InterPro" id="IPR050951">
    <property type="entry name" value="Retrovirus_Pol_polyprotein"/>
</dbReference>
<evidence type="ECO:0000259" key="8">
    <source>
        <dbReference type="Pfam" id="PF17917"/>
    </source>
</evidence>
<evidence type="ECO:0000256" key="6">
    <source>
        <dbReference type="ARBA" id="ARBA00022918"/>
    </source>
</evidence>
<dbReference type="InterPro" id="IPR043502">
    <property type="entry name" value="DNA/RNA_pol_sf"/>
</dbReference>
<keyword evidence="2" id="KW-0548">Nucleotidyltransferase</keyword>
<dbReference type="GO" id="GO:0016787">
    <property type="term" value="F:hydrolase activity"/>
    <property type="evidence" value="ECO:0007669"/>
    <property type="project" value="UniProtKB-KW"/>
</dbReference>
<evidence type="ECO:0000256" key="7">
    <source>
        <dbReference type="SAM" id="SignalP"/>
    </source>
</evidence>
<feature type="signal peptide" evidence="7">
    <location>
        <begin position="1"/>
        <end position="23"/>
    </location>
</feature>
<dbReference type="Proteomes" id="UP001293593">
    <property type="component" value="Unassembled WGS sequence"/>
</dbReference>
<dbReference type="EMBL" id="JAWXYG010000004">
    <property type="protein sequence ID" value="KAK4276061.1"/>
    <property type="molecule type" value="Genomic_DNA"/>
</dbReference>
<accession>A0AAE1JVU0</accession>
<proteinExistence type="predicted"/>
<dbReference type="AlphaFoldDB" id="A0AAE1JVU0"/>
<reference evidence="9" key="1">
    <citation type="submission" date="2023-10" db="EMBL/GenBank/DDBJ databases">
        <title>Chromosome-level genome of the transformable northern wattle, Acacia crassicarpa.</title>
        <authorList>
            <person name="Massaro I."/>
            <person name="Sinha N.R."/>
            <person name="Poethig S."/>
            <person name="Leichty A.R."/>
        </authorList>
    </citation>
    <scope>NUCLEOTIDE SEQUENCE</scope>
    <source>
        <strain evidence="9">Acra3RX</strain>
        <tissue evidence="9">Leaf</tissue>
    </source>
</reference>
<keyword evidence="10" id="KW-1185">Reference proteome</keyword>
<evidence type="ECO:0000313" key="10">
    <source>
        <dbReference type="Proteomes" id="UP001293593"/>
    </source>
</evidence>
<keyword evidence="7" id="KW-0732">Signal</keyword>
<dbReference type="SUPFAM" id="SSF56672">
    <property type="entry name" value="DNA/RNA polymerases"/>
    <property type="match status" value="1"/>
</dbReference>
<keyword evidence="5" id="KW-0378">Hydrolase</keyword>
<name>A0AAE1JVU0_9FABA</name>
<feature type="chain" id="PRO_5042230190" description="Reverse transcriptase RNase H-like domain-containing protein" evidence="7">
    <location>
        <begin position="24"/>
        <end position="245"/>
    </location>
</feature>
<evidence type="ECO:0000256" key="1">
    <source>
        <dbReference type="ARBA" id="ARBA00022679"/>
    </source>
</evidence>
<dbReference type="GO" id="GO:0004519">
    <property type="term" value="F:endonuclease activity"/>
    <property type="evidence" value="ECO:0007669"/>
    <property type="project" value="UniProtKB-KW"/>
</dbReference>
<evidence type="ECO:0000256" key="5">
    <source>
        <dbReference type="ARBA" id="ARBA00022801"/>
    </source>
</evidence>
<keyword evidence="4" id="KW-0255">Endonuclease</keyword>
<evidence type="ECO:0000256" key="4">
    <source>
        <dbReference type="ARBA" id="ARBA00022759"/>
    </source>
</evidence>
<dbReference type="InterPro" id="IPR041373">
    <property type="entry name" value="RT_RNaseH"/>
</dbReference>
<dbReference type="PANTHER" id="PTHR37984">
    <property type="entry name" value="PROTEIN CBG26694"/>
    <property type="match status" value="1"/>
</dbReference>
<feature type="domain" description="Reverse transcriptase RNase H-like" evidence="8">
    <location>
        <begin position="29"/>
        <end position="125"/>
    </location>
</feature>
<comment type="caution">
    <text evidence="9">The sequence shown here is derived from an EMBL/GenBank/DDBJ whole genome shotgun (WGS) entry which is preliminary data.</text>
</comment>
<organism evidence="9 10">
    <name type="scientific">Acacia crassicarpa</name>
    <name type="common">northern wattle</name>
    <dbReference type="NCBI Taxonomy" id="499986"/>
    <lineage>
        <taxon>Eukaryota</taxon>
        <taxon>Viridiplantae</taxon>
        <taxon>Streptophyta</taxon>
        <taxon>Embryophyta</taxon>
        <taxon>Tracheophyta</taxon>
        <taxon>Spermatophyta</taxon>
        <taxon>Magnoliopsida</taxon>
        <taxon>eudicotyledons</taxon>
        <taxon>Gunneridae</taxon>
        <taxon>Pentapetalae</taxon>
        <taxon>rosids</taxon>
        <taxon>fabids</taxon>
        <taxon>Fabales</taxon>
        <taxon>Fabaceae</taxon>
        <taxon>Caesalpinioideae</taxon>
        <taxon>mimosoid clade</taxon>
        <taxon>Acacieae</taxon>
        <taxon>Acacia</taxon>
    </lineage>
</organism>
<dbReference type="PANTHER" id="PTHR37984:SF5">
    <property type="entry name" value="PROTEIN NYNRIN-LIKE"/>
    <property type="match status" value="1"/>
</dbReference>
<evidence type="ECO:0000256" key="2">
    <source>
        <dbReference type="ARBA" id="ARBA00022695"/>
    </source>
</evidence>
<gene>
    <name evidence="9" type="ORF">QN277_019051</name>
</gene>
<dbReference type="CDD" id="cd09274">
    <property type="entry name" value="RNase_HI_RT_Ty3"/>
    <property type="match status" value="1"/>
</dbReference>